<dbReference type="InterPro" id="IPR036186">
    <property type="entry name" value="Serpin_sf"/>
</dbReference>
<dbReference type="InterPro" id="IPR042178">
    <property type="entry name" value="Serpin_sf_1"/>
</dbReference>
<comment type="caution">
    <text evidence="1">The sequence shown here is derived from an EMBL/GenBank/DDBJ whole genome shotgun (WGS) entry which is preliminary data.</text>
</comment>
<evidence type="ECO:0000313" key="2">
    <source>
        <dbReference type="Proteomes" id="UP001596156"/>
    </source>
</evidence>
<dbReference type="SUPFAM" id="SSF56574">
    <property type="entry name" value="Serpins"/>
    <property type="match status" value="1"/>
</dbReference>
<dbReference type="Gene3D" id="3.30.497.10">
    <property type="entry name" value="Antithrombin, subunit I, domain 2"/>
    <property type="match status" value="1"/>
</dbReference>
<accession>A0ABW0DBH3</accession>
<dbReference type="RefSeq" id="WP_344644337.1">
    <property type="nucleotide sequence ID" value="NZ_BAAASS010000007.1"/>
</dbReference>
<gene>
    <name evidence="1" type="ORF">ACFPN6_18920</name>
</gene>
<dbReference type="EMBL" id="JBHSKL010000023">
    <property type="protein sequence ID" value="MFC5226630.1"/>
    <property type="molecule type" value="Genomic_DNA"/>
</dbReference>
<dbReference type="Proteomes" id="UP001596156">
    <property type="component" value="Unassembled WGS sequence"/>
</dbReference>
<evidence type="ECO:0000313" key="1">
    <source>
        <dbReference type="EMBL" id="MFC5226630.1"/>
    </source>
</evidence>
<protein>
    <submittedName>
        <fullName evidence="1">Uncharacterized protein</fullName>
    </submittedName>
</protein>
<name>A0ABW0DBH3_STRFI</name>
<proteinExistence type="predicted"/>
<reference evidence="2" key="1">
    <citation type="journal article" date="2019" name="Int. J. Syst. Evol. Microbiol.">
        <title>The Global Catalogue of Microorganisms (GCM) 10K type strain sequencing project: providing services to taxonomists for standard genome sequencing and annotation.</title>
        <authorList>
            <consortium name="The Broad Institute Genomics Platform"/>
            <consortium name="The Broad Institute Genome Sequencing Center for Infectious Disease"/>
            <person name="Wu L."/>
            <person name="Ma J."/>
        </authorList>
    </citation>
    <scope>NUCLEOTIDE SEQUENCE [LARGE SCALE GENOMIC DNA]</scope>
    <source>
        <strain evidence="2">CCM 8479</strain>
    </source>
</reference>
<sequence length="146" mass="15148">MTNTTVRAANRLTARWAAEVSGGTVFPAADPVRFGLLAACDTSASRFPGISTDPLAVGAARQSVTAAFGADGFRAAAVSAMGMMFLGKDSGEPPHRKTTVTARFTRPFGFLAVHRATRLVLAAGRVTDPKPLPEDEGICVPNGSES</sequence>
<organism evidence="1 2">
    <name type="scientific">Streptomyces fimbriatus</name>
    <dbReference type="NCBI Taxonomy" id="68197"/>
    <lineage>
        <taxon>Bacteria</taxon>
        <taxon>Bacillati</taxon>
        <taxon>Actinomycetota</taxon>
        <taxon>Actinomycetes</taxon>
        <taxon>Kitasatosporales</taxon>
        <taxon>Streptomycetaceae</taxon>
        <taxon>Streptomyces</taxon>
    </lineage>
</organism>
<keyword evidence="2" id="KW-1185">Reference proteome</keyword>